<dbReference type="Proteomes" id="UP000190657">
    <property type="component" value="Unassembled WGS sequence"/>
</dbReference>
<evidence type="ECO:0000313" key="3">
    <source>
        <dbReference type="Proteomes" id="UP000190657"/>
    </source>
</evidence>
<feature type="transmembrane region" description="Helical" evidence="1">
    <location>
        <begin position="21"/>
        <end position="45"/>
    </location>
</feature>
<dbReference type="RefSeq" id="WP_078768029.1">
    <property type="nucleotide sequence ID" value="NZ_FUWW01000004.1"/>
</dbReference>
<keyword evidence="3" id="KW-1185">Reference proteome</keyword>
<accession>A0A1T4KLI5</accession>
<keyword evidence="1" id="KW-0472">Membrane</keyword>
<keyword evidence="1" id="KW-0812">Transmembrane</keyword>
<sequence>MDNQKKEKKQGKLIPGSKVHVTTVAVISVILVILLAISSFGVAVFSAKPFEEKEGQVNVYELKSKLYTKAVIKALPKKITGNDAGKKIDFYIEENDNYDPEINEPVEQYRVYYYLDGKKVEAHGGVYKGDYETMYPLIGFFIKGMDNLKVLKKTFIALVVIVCIAIVALLIWLIALLIKVKEERKYSVSYQEQKLIKEAEKKAKKDKDKNK</sequence>
<dbReference type="STRING" id="290054.SAMN02745114_00526"/>
<keyword evidence="1" id="KW-1133">Transmembrane helix</keyword>
<evidence type="ECO:0000256" key="1">
    <source>
        <dbReference type="SAM" id="Phobius"/>
    </source>
</evidence>
<reference evidence="2 3" key="1">
    <citation type="submission" date="2017-02" db="EMBL/GenBank/DDBJ databases">
        <authorList>
            <person name="Peterson S.W."/>
        </authorList>
    </citation>
    <scope>NUCLEOTIDE SEQUENCE [LARGE SCALE GENOMIC DNA]</scope>
    <source>
        <strain evidence="2 3">ATCC 51222</strain>
    </source>
</reference>
<gene>
    <name evidence="2" type="ORF">SAMN02745114_00526</name>
</gene>
<feature type="transmembrane region" description="Helical" evidence="1">
    <location>
        <begin position="155"/>
        <end position="178"/>
    </location>
</feature>
<protein>
    <submittedName>
        <fullName evidence="2">Uncharacterized protein</fullName>
    </submittedName>
</protein>
<proteinExistence type="predicted"/>
<dbReference type="AlphaFoldDB" id="A0A1T4KLI5"/>
<organism evidence="2 3">
    <name type="scientific">Eubacterium coprostanoligenes</name>
    <dbReference type="NCBI Taxonomy" id="290054"/>
    <lineage>
        <taxon>Bacteria</taxon>
        <taxon>Bacillati</taxon>
        <taxon>Bacillota</taxon>
        <taxon>Clostridia</taxon>
        <taxon>Eubacteriales</taxon>
        <taxon>Eubacteriaceae</taxon>
        <taxon>Eubacterium</taxon>
    </lineage>
</organism>
<name>A0A1T4KLI5_9FIRM</name>
<evidence type="ECO:0000313" key="2">
    <source>
        <dbReference type="EMBL" id="SJZ43238.1"/>
    </source>
</evidence>
<dbReference type="EMBL" id="FUWW01000004">
    <property type="protein sequence ID" value="SJZ43238.1"/>
    <property type="molecule type" value="Genomic_DNA"/>
</dbReference>